<evidence type="ECO:0000256" key="4">
    <source>
        <dbReference type="ARBA" id="ARBA00022801"/>
    </source>
</evidence>
<evidence type="ECO:0000313" key="10">
    <source>
        <dbReference type="EMBL" id="KAB7514563.1"/>
    </source>
</evidence>
<keyword evidence="6 8" id="KW-1133">Transmembrane helix</keyword>
<organism evidence="10 11">
    <name type="scientific">Halosegnis rubeus</name>
    <dbReference type="NCBI Taxonomy" id="2212850"/>
    <lineage>
        <taxon>Archaea</taxon>
        <taxon>Methanobacteriati</taxon>
        <taxon>Methanobacteriota</taxon>
        <taxon>Stenosarchaea group</taxon>
        <taxon>Halobacteria</taxon>
        <taxon>Halobacteriales</taxon>
        <taxon>Natronomonadaceae</taxon>
        <taxon>Halosegnis</taxon>
    </lineage>
</organism>
<dbReference type="Proteomes" id="UP000326865">
    <property type="component" value="Unassembled WGS sequence"/>
</dbReference>
<feature type="transmembrane region" description="Helical" evidence="8">
    <location>
        <begin position="166"/>
        <end position="183"/>
    </location>
</feature>
<dbReference type="AlphaFoldDB" id="A0A5N5U7H8"/>
<dbReference type="PANTHER" id="PTHR31412:SF0">
    <property type="entry name" value="ZINC METALLOPROTEASE EGY1, CHLOROPLASTIC-RELATED"/>
    <property type="match status" value="1"/>
</dbReference>
<proteinExistence type="predicted"/>
<evidence type="ECO:0000256" key="3">
    <source>
        <dbReference type="ARBA" id="ARBA00022692"/>
    </source>
</evidence>
<name>A0A5N5U7H8_9EURY</name>
<dbReference type="EMBL" id="QKKZ01000002">
    <property type="protein sequence ID" value="KAB7514563.1"/>
    <property type="molecule type" value="Genomic_DNA"/>
</dbReference>
<comment type="subcellular location">
    <subcellularLocation>
        <location evidence="1">Membrane</location>
        <topology evidence="1">Multi-pass membrane protein</topology>
    </subcellularLocation>
</comment>
<evidence type="ECO:0000256" key="1">
    <source>
        <dbReference type="ARBA" id="ARBA00004141"/>
    </source>
</evidence>
<evidence type="ECO:0000256" key="7">
    <source>
        <dbReference type="ARBA" id="ARBA00023136"/>
    </source>
</evidence>
<dbReference type="CDD" id="cd06160">
    <property type="entry name" value="S2P-M50_like_2"/>
    <property type="match status" value="1"/>
</dbReference>
<keyword evidence="4" id="KW-0378">Hydrolase</keyword>
<keyword evidence="3 8" id="KW-0812">Transmembrane</keyword>
<dbReference type="Pfam" id="PF02163">
    <property type="entry name" value="Peptidase_M50"/>
    <property type="match status" value="1"/>
</dbReference>
<feature type="domain" description="Peptidase M50" evidence="9">
    <location>
        <begin position="138"/>
        <end position="307"/>
    </location>
</feature>
<feature type="transmembrane region" description="Helical" evidence="8">
    <location>
        <begin position="364"/>
        <end position="384"/>
    </location>
</feature>
<evidence type="ECO:0000313" key="11">
    <source>
        <dbReference type="Proteomes" id="UP000326865"/>
    </source>
</evidence>
<keyword evidence="5" id="KW-0809">Transit peptide</keyword>
<feature type="transmembrane region" description="Helical" evidence="8">
    <location>
        <begin position="266"/>
        <end position="286"/>
    </location>
</feature>
<dbReference type="GO" id="GO:0006508">
    <property type="term" value="P:proteolysis"/>
    <property type="evidence" value="ECO:0007669"/>
    <property type="project" value="UniProtKB-KW"/>
</dbReference>
<feature type="transmembrane region" description="Helical" evidence="8">
    <location>
        <begin position="333"/>
        <end position="352"/>
    </location>
</feature>
<accession>A0A5N5U7H8</accession>
<keyword evidence="7 8" id="KW-0472">Membrane</keyword>
<evidence type="ECO:0000256" key="6">
    <source>
        <dbReference type="ARBA" id="ARBA00022989"/>
    </source>
</evidence>
<feature type="transmembrane region" description="Helical" evidence="8">
    <location>
        <begin position="195"/>
        <end position="218"/>
    </location>
</feature>
<keyword evidence="2 10" id="KW-0645">Protease</keyword>
<dbReference type="GO" id="GO:0016020">
    <property type="term" value="C:membrane"/>
    <property type="evidence" value="ECO:0007669"/>
    <property type="project" value="UniProtKB-SubCell"/>
</dbReference>
<keyword evidence="11" id="KW-1185">Reference proteome</keyword>
<gene>
    <name evidence="10" type="ORF">DM867_05415</name>
</gene>
<dbReference type="RefSeq" id="WP_152133835.1">
    <property type="nucleotide sequence ID" value="NZ_QKKZ01000002.1"/>
</dbReference>
<comment type="caution">
    <text evidence="10">The sequence shown here is derived from an EMBL/GenBank/DDBJ whole genome shotgun (WGS) entry which is preliminary data.</text>
</comment>
<dbReference type="InterPro" id="IPR008915">
    <property type="entry name" value="Peptidase_M50"/>
</dbReference>
<evidence type="ECO:0000256" key="8">
    <source>
        <dbReference type="SAM" id="Phobius"/>
    </source>
</evidence>
<evidence type="ECO:0000256" key="2">
    <source>
        <dbReference type="ARBA" id="ARBA00022670"/>
    </source>
</evidence>
<reference evidence="10 11" key="1">
    <citation type="submission" date="2019-10" db="EMBL/GenBank/DDBJ databases">
        <title>Unraveling microbial dark matter from salterns through culturing: the case of the genus Halosegnis.</title>
        <authorList>
            <person name="Duran-Viseras A."/>
            <person name="Andrei A.-S."/>
            <person name="Vera-Gargallo B."/>
            <person name="Ghai R."/>
            <person name="Sanchez-Porro C."/>
            <person name="Ventosa A."/>
        </authorList>
    </citation>
    <scope>NUCLEOTIDE SEQUENCE [LARGE SCALE GENOMIC DNA]</scope>
    <source>
        <strain evidence="10 11">F18-79</strain>
    </source>
</reference>
<feature type="transmembrane region" description="Helical" evidence="8">
    <location>
        <begin position="307"/>
        <end position="327"/>
    </location>
</feature>
<feature type="transmembrane region" description="Helical" evidence="8">
    <location>
        <begin position="102"/>
        <end position="120"/>
    </location>
</feature>
<dbReference type="InterPro" id="IPR044838">
    <property type="entry name" value="EGY1-like"/>
</dbReference>
<sequence length="388" mass="42164">MSDDEGYDSLPTPAALADVFHVEERRAEEDRVVYVGEPLLPTETLERQVWPLFREAGYDVRLQTITDSEEDPISGVQLRSRRHALVATPAGNSLDGIPWTNVIMFALTVVTTLFVGSIWYHEPAWGPVELVTGENWKFSAAVLSVLATHELGHYVFARYHDVNASLPYFIPFPTLIGTMGAVIRMKGRLPSRKALFDIGVAGPLAGLVATVVVTIIGLTADPITVPQRIIESSDTVQVQFGYPPLIQLLAELVGQPLEYPDDPTLAVSPIVFGGWTGMFITFLNLIPVGQLDGGHILRAMAGERAESISNVVPGLLFGLAAYLFFFTNSGRAAFLWGIWGGMAVLAGAAGFAEPIYDEPLDRGRFALGAFTFLLGALCFVPVPFQLMS</sequence>
<evidence type="ECO:0000259" key="9">
    <source>
        <dbReference type="Pfam" id="PF02163"/>
    </source>
</evidence>
<dbReference type="GO" id="GO:0008233">
    <property type="term" value="F:peptidase activity"/>
    <property type="evidence" value="ECO:0007669"/>
    <property type="project" value="UniProtKB-KW"/>
</dbReference>
<evidence type="ECO:0000256" key="5">
    <source>
        <dbReference type="ARBA" id="ARBA00022946"/>
    </source>
</evidence>
<protein>
    <submittedName>
        <fullName evidence="10">Site-2 protease family protein</fullName>
    </submittedName>
</protein>
<dbReference type="PANTHER" id="PTHR31412">
    <property type="entry name" value="ZINC METALLOPROTEASE EGY1"/>
    <property type="match status" value="1"/>
</dbReference>